<dbReference type="Proteomes" id="UP001151295">
    <property type="component" value="Unassembled WGS sequence"/>
</dbReference>
<comment type="caution">
    <text evidence="3">The sequence shown here is derived from an EMBL/GenBank/DDBJ whole genome shotgun (WGS) entry which is preliminary data.</text>
</comment>
<feature type="region of interest" description="Disordered" evidence="1">
    <location>
        <begin position="281"/>
        <end position="307"/>
    </location>
</feature>
<keyword evidence="4" id="KW-1185">Reference proteome</keyword>
<dbReference type="EMBL" id="JANBQD010000056">
    <property type="protein sequence ID" value="KAJ1990078.1"/>
    <property type="molecule type" value="Genomic_DNA"/>
</dbReference>
<keyword evidence="2" id="KW-0472">Membrane</keyword>
<evidence type="ECO:0000256" key="2">
    <source>
        <dbReference type="SAM" id="Phobius"/>
    </source>
</evidence>
<proteinExistence type="predicted"/>
<keyword evidence="2" id="KW-0812">Transmembrane</keyword>
<sequence length="494" mass="55255">MGVKERRSRELGSFMYTCFILVSATVWSWIMTVPRAFTNAAMRVLDVFENAMLNMVWDYQGDNILRFLYEHQRADANRKSDGVIGKVRVDGRLLRAKISTSSRSFGMQTDDCTMSLGAREREKRDMLMDKILEDLVPALLEVLHSIPQRSEMEAIYKEQLGMVQNLQLAGNRKPLLLTLSDCEETSNSKDERCDIGSVLQGLAKRVGQVDGRVVQVLRALEGESKSNALVDERLAILVDGLGAVKEKCEADRALALHMMQCLERIDSTIASGIAAAESRIQLTDTREPHNNQATQKRQQHRRQQSEHDGYCGDGYCSSFFSAMVPDMYSGSIIADSACSINSNSENDNSDDDGQPISRLADNVFSTSNTRAQTTTASLSDKLEAKSEEHVSALKLKSTANKDNAMETTLDYTYKRDPSEVTLPRAKSAVIASAADYLYSIVQNEQQETHRTGLGISTKATDAETPKLQTIGRIRRKFSLRREIKRHSWFGKKPE</sequence>
<name>A0ABQ8PJ13_9FUNG</name>
<feature type="transmembrane region" description="Helical" evidence="2">
    <location>
        <begin position="12"/>
        <end position="30"/>
    </location>
</feature>
<evidence type="ECO:0008006" key="5">
    <source>
        <dbReference type="Google" id="ProtNLM"/>
    </source>
</evidence>
<gene>
    <name evidence="3" type="ORF">EDC05_004251</name>
</gene>
<reference evidence="3" key="1">
    <citation type="submission" date="2022-07" db="EMBL/GenBank/DDBJ databases">
        <title>Phylogenomic reconstructions and comparative analyses of Kickxellomycotina fungi.</title>
        <authorList>
            <person name="Reynolds N.K."/>
            <person name="Stajich J.E."/>
            <person name="Barry K."/>
            <person name="Grigoriev I.V."/>
            <person name="Crous P."/>
            <person name="Smith M.E."/>
        </authorList>
    </citation>
    <scope>NUCLEOTIDE SEQUENCE</scope>
    <source>
        <strain evidence="3">BCRC 34882</strain>
    </source>
</reference>
<accession>A0ABQ8PJ13</accession>
<organism evidence="3 4">
    <name type="scientific">Coemansia umbellata</name>
    <dbReference type="NCBI Taxonomy" id="1424467"/>
    <lineage>
        <taxon>Eukaryota</taxon>
        <taxon>Fungi</taxon>
        <taxon>Fungi incertae sedis</taxon>
        <taxon>Zoopagomycota</taxon>
        <taxon>Kickxellomycotina</taxon>
        <taxon>Kickxellomycetes</taxon>
        <taxon>Kickxellales</taxon>
        <taxon>Kickxellaceae</taxon>
        <taxon>Coemansia</taxon>
    </lineage>
</organism>
<evidence type="ECO:0000313" key="3">
    <source>
        <dbReference type="EMBL" id="KAJ1990078.1"/>
    </source>
</evidence>
<evidence type="ECO:0000313" key="4">
    <source>
        <dbReference type="Proteomes" id="UP001151295"/>
    </source>
</evidence>
<protein>
    <recommendedName>
        <fullName evidence="5">Myosin-binding domain-containing protein</fullName>
    </recommendedName>
</protein>
<evidence type="ECO:0000256" key="1">
    <source>
        <dbReference type="SAM" id="MobiDB-lite"/>
    </source>
</evidence>
<keyword evidence="2" id="KW-1133">Transmembrane helix</keyword>